<dbReference type="RefSeq" id="WP_377404439.1">
    <property type="nucleotide sequence ID" value="NZ_JBHUEQ010000035.1"/>
</dbReference>
<dbReference type="EMBL" id="JBHUEQ010000035">
    <property type="protein sequence ID" value="MFD1747339.1"/>
    <property type="molecule type" value="Genomic_DNA"/>
</dbReference>
<dbReference type="Proteomes" id="UP001597322">
    <property type="component" value="Unassembled WGS sequence"/>
</dbReference>
<proteinExistence type="predicted"/>
<evidence type="ECO:0000313" key="2">
    <source>
        <dbReference type="EMBL" id="MFD1747339.1"/>
    </source>
</evidence>
<dbReference type="GO" id="GO:0016746">
    <property type="term" value="F:acyltransferase activity"/>
    <property type="evidence" value="ECO:0007669"/>
    <property type="project" value="UniProtKB-KW"/>
</dbReference>
<reference evidence="3" key="1">
    <citation type="journal article" date="2019" name="Int. J. Syst. Evol. Microbiol.">
        <title>The Global Catalogue of Microorganisms (GCM) 10K type strain sequencing project: providing services to taxonomists for standard genome sequencing and annotation.</title>
        <authorList>
            <consortium name="The Broad Institute Genomics Platform"/>
            <consortium name="The Broad Institute Genome Sequencing Center for Infectious Disease"/>
            <person name="Wu L."/>
            <person name="Ma J."/>
        </authorList>
    </citation>
    <scope>NUCLEOTIDE SEQUENCE [LARGE SCALE GENOMIC DNA]</scope>
    <source>
        <strain evidence="3">CG52</strain>
    </source>
</reference>
<name>A0ABW4M7Y0_9HYPH</name>
<keyword evidence="2" id="KW-0808">Transferase</keyword>
<keyword evidence="2" id="KW-0012">Acyltransferase</keyword>
<dbReference type="SUPFAM" id="SSF55729">
    <property type="entry name" value="Acyl-CoA N-acyltransferases (Nat)"/>
    <property type="match status" value="1"/>
</dbReference>
<evidence type="ECO:0000259" key="1">
    <source>
        <dbReference type="Pfam" id="PF13480"/>
    </source>
</evidence>
<dbReference type="InterPro" id="IPR038740">
    <property type="entry name" value="BioF2-like_GNAT_dom"/>
</dbReference>
<accession>A0ABW4M7Y0</accession>
<dbReference type="Pfam" id="PF13480">
    <property type="entry name" value="Acetyltransf_6"/>
    <property type="match status" value="1"/>
</dbReference>
<organism evidence="2 3">
    <name type="scientific">Rhizobium helianthi</name>
    <dbReference type="NCBI Taxonomy" id="1132695"/>
    <lineage>
        <taxon>Bacteria</taxon>
        <taxon>Pseudomonadati</taxon>
        <taxon>Pseudomonadota</taxon>
        <taxon>Alphaproteobacteria</taxon>
        <taxon>Hyphomicrobiales</taxon>
        <taxon>Rhizobiaceae</taxon>
        <taxon>Rhizobium/Agrobacterium group</taxon>
        <taxon>Rhizobium</taxon>
    </lineage>
</organism>
<sequence length="389" mass="44308">MRFEASFEVADSPNFEMSDLQFEVCETLGGIEKSEWDACFPGELERYDYLLAVEKSSLRGFQWRYATIRSYGRLIAAAPVFLCDYGLETTLERGRLSRLIEKLRSIVPGFLSLKLACLGSPCTECGRIGTHPGIPDLWKADLLAVMLRQTSAWAERAGYGLFGLKDIPLPLDWTLSKAIDEAGLVRMASLPTASLSIDFSSIDTYLSRLSPGTRKDMRRKLRARSQVTVETVEDLGDLLPRFIELYRQTRLRSEWQFEDLTEDYFAGVLANMGSNAFCKVYRVGDEVLAFNLLLRDEARLVDKFFCMDAERGRSYNLYYMSWFENIRFCLENRLALYQSGQAYYENKIRLGSQLTENALFFRHKNPVLQSVLGLLAPLFGTDGTGKARQ</sequence>
<feature type="domain" description="BioF2-like acetyltransferase" evidence="1">
    <location>
        <begin position="215"/>
        <end position="342"/>
    </location>
</feature>
<dbReference type="InterPro" id="IPR016181">
    <property type="entry name" value="Acyl_CoA_acyltransferase"/>
</dbReference>
<gene>
    <name evidence="2" type="ORF">ACFSE1_17850</name>
</gene>
<evidence type="ECO:0000313" key="3">
    <source>
        <dbReference type="Proteomes" id="UP001597322"/>
    </source>
</evidence>
<keyword evidence="3" id="KW-1185">Reference proteome</keyword>
<dbReference type="Gene3D" id="3.40.630.30">
    <property type="match status" value="1"/>
</dbReference>
<dbReference type="EC" id="2.3.1.-" evidence="2"/>
<protein>
    <submittedName>
        <fullName evidence="2">GNAT family N-acetyltransferase</fullName>
        <ecNumber evidence="2">2.3.1.-</ecNumber>
    </submittedName>
</protein>
<comment type="caution">
    <text evidence="2">The sequence shown here is derived from an EMBL/GenBank/DDBJ whole genome shotgun (WGS) entry which is preliminary data.</text>
</comment>